<protein>
    <submittedName>
        <fullName evidence="1">Uncharacterized protein</fullName>
    </submittedName>
</protein>
<evidence type="ECO:0000313" key="2">
    <source>
        <dbReference type="Proteomes" id="UP001234297"/>
    </source>
</evidence>
<dbReference type="EMBL" id="CM056812">
    <property type="protein sequence ID" value="KAJ8617038.1"/>
    <property type="molecule type" value="Genomic_DNA"/>
</dbReference>
<comment type="caution">
    <text evidence="1">The sequence shown here is derived from an EMBL/GenBank/DDBJ whole genome shotgun (WGS) entry which is preliminary data.</text>
</comment>
<name>A0ACC2K807_PERAE</name>
<gene>
    <name evidence="1" type="ORF">MRB53_013224</name>
</gene>
<accession>A0ACC2K807</accession>
<evidence type="ECO:0000313" key="1">
    <source>
        <dbReference type="EMBL" id="KAJ8617038.1"/>
    </source>
</evidence>
<sequence>MDILNQDGRTMWKASQTPHESAFNSSGVKVKVDKSINLRNTADEGKYEGVDCGGNMGLVECCGWINLGAPIHGS</sequence>
<dbReference type="Proteomes" id="UP001234297">
    <property type="component" value="Chromosome 4"/>
</dbReference>
<reference evidence="1 2" key="1">
    <citation type="journal article" date="2022" name="Hortic Res">
        <title>A haplotype resolved chromosomal level avocado genome allows analysis of novel avocado genes.</title>
        <authorList>
            <person name="Nath O."/>
            <person name="Fletcher S.J."/>
            <person name="Hayward A."/>
            <person name="Shaw L.M."/>
            <person name="Masouleh A.K."/>
            <person name="Furtado A."/>
            <person name="Henry R.J."/>
            <person name="Mitter N."/>
        </authorList>
    </citation>
    <scope>NUCLEOTIDE SEQUENCE [LARGE SCALE GENOMIC DNA]</scope>
    <source>
        <strain evidence="2">cv. Hass</strain>
    </source>
</reference>
<keyword evidence="2" id="KW-1185">Reference proteome</keyword>
<organism evidence="1 2">
    <name type="scientific">Persea americana</name>
    <name type="common">Avocado</name>
    <dbReference type="NCBI Taxonomy" id="3435"/>
    <lineage>
        <taxon>Eukaryota</taxon>
        <taxon>Viridiplantae</taxon>
        <taxon>Streptophyta</taxon>
        <taxon>Embryophyta</taxon>
        <taxon>Tracheophyta</taxon>
        <taxon>Spermatophyta</taxon>
        <taxon>Magnoliopsida</taxon>
        <taxon>Magnoliidae</taxon>
        <taxon>Laurales</taxon>
        <taxon>Lauraceae</taxon>
        <taxon>Persea</taxon>
    </lineage>
</organism>
<proteinExistence type="predicted"/>